<evidence type="ECO:0000256" key="1">
    <source>
        <dbReference type="ARBA" id="ARBA00004651"/>
    </source>
</evidence>
<evidence type="ECO:0000313" key="9">
    <source>
        <dbReference type="EMBL" id="BED92289.1"/>
    </source>
</evidence>
<dbReference type="EMBL" id="AP027924">
    <property type="protein sequence ID" value="BED92289.1"/>
    <property type="molecule type" value="Genomic_DNA"/>
</dbReference>
<organism evidence="9">
    <name type="scientific">Candidatus Improbicoccus pseudotrichonymphae</name>
    <dbReference type="NCBI Taxonomy" id="3033792"/>
    <lineage>
        <taxon>Bacteria</taxon>
        <taxon>Bacillati</taxon>
        <taxon>Bacillota</taxon>
        <taxon>Clostridia</taxon>
        <taxon>Candidatus Improbicoccus</taxon>
    </lineage>
</organism>
<evidence type="ECO:0000259" key="8">
    <source>
        <dbReference type="Pfam" id="PF04239"/>
    </source>
</evidence>
<evidence type="ECO:0000256" key="2">
    <source>
        <dbReference type="ARBA" id="ARBA00006448"/>
    </source>
</evidence>
<dbReference type="AlphaFoldDB" id="A0AA48I561"/>
<comment type="subcellular location">
    <subcellularLocation>
        <location evidence="1">Cell membrane</location>
        <topology evidence="1">Multi-pass membrane protein</topology>
    </subcellularLocation>
</comment>
<keyword evidence="3" id="KW-1003">Cell membrane</keyword>
<dbReference type="GO" id="GO:0005886">
    <property type="term" value="C:plasma membrane"/>
    <property type="evidence" value="ECO:0007669"/>
    <property type="project" value="UniProtKB-SubCell"/>
</dbReference>
<evidence type="ECO:0000256" key="4">
    <source>
        <dbReference type="ARBA" id="ARBA00022692"/>
    </source>
</evidence>
<evidence type="ECO:0000256" key="3">
    <source>
        <dbReference type="ARBA" id="ARBA00022475"/>
    </source>
</evidence>
<evidence type="ECO:0000256" key="6">
    <source>
        <dbReference type="ARBA" id="ARBA00023136"/>
    </source>
</evidence>
<sequence length="226" mass="25409">MFVSLLRTLILYAIVMLAIKFMGKRQISELQTSELVIMFLMSDIAAIPMQNTSQPLVSGLIPIAVLICCEMFISVLMMKFPNFKSFLCGNAVIVINDGKINQRMLKELRMDAEDLLEQLRQVNVFSIKDIAYAIVETNGKLSVIKKSEKQPPDANTLEVNVPSAVLETVVVCNGNINNSSLDMCSLSESWLREILKKENILLEDIFLMTANKNKEFNIIKKNQGES</sequence>
<proteinExistence type="inferred from homology"/>
<dbReference type="Proteomes" id="UP001337580">
    <property type="component" value="Chromosome"/>
</dbReference>
<keyword evidence="4 7" id="KW-0812">Transmembrane</keyword>
<dbReference type="Gene3D" id="3.30.240.20">
    <property type="entry name" value="bsu07140 like domains"/>
    <property type="match status" value="2"/>
</dbReference>
<dbReference type="PANTHER" id="PTHR34582:SF6">
    <property type="entry name" value="UPF0702 TRANSMEMBRANE PROTEIN YCAP"/>
    <property type="match status" value="1"/>
</dbReference>
<keyword evidence="6 7" id="KW-0472">Membrane</keyword>
<protein>
    <submittedName>
        <fullName evidence="9">DUF421 domain-containing protein</fullName>
    </submittedName>
</protein>
<dbReference type="KEGG" id="ips:CfP315_0903"/>
<name>A0AA48I561_9FIRM</name>
<dbReference type="Pfam" id="PF04239">
    <property type="entry name" value="DUF421"/>
    <property type="match status" value="1"/>
</dbReference>
<comment type="similarity">
    <text evidence="2">Belongs to the UPF0702 family.</text>
</comment>
<reference evidence="9" key="1">
    <citation type="journal article" date="2023" name="ISME J.">
        <title>Emergence of putative energy parasites within Clostridia revealed by genome analysis of a novel endosymbiotic clade.</title>
        <authorList>
            <person name="Takahashi K."/>
            <person name="Kuwahara H."/>
            <person name="Horikawa Y."/>
            <person name="Izawa K."/>
            <person name="Kato D."/>
            <person name="Inagaki T."/>
            <person name="Yuki M."/>
            <person name="Ohkuma M."/>
            <person name="Hongoh Y."/>
        </authorList>
    </citation>
    <scope>NUCLEOTIDE SEQUENCE</scope>
    <source>
        <strain evidence="9">CfP3-15</strain>
    </source>
</reference>
<dbReference type="PANTHER" id="PTHR34582">
    <property type="entry name" value="UPF0702 TRANSMEMBRANE PROTEIN YCAP"/>
    <property type="match status" value="1"/>
</dbReference>
<accession>A0AA48I561</accession>
<feature type="transmembrane region" description="Helical" evidence="7">
    <location>
        <begin position="57"/>
        <end position="77"/>
    </location>
</feature>
<keyword evidence="5 7" id="KW-1133">Transmembrane helix</keyword>
<dbReference type="InterPro" id="IPR007353">
    <property type="entry name" value="DUF421"/>
</dbReference>
<feature type="transmembrane region" description="Helical" evidence="7">
    <location>
        <begin position="6"/>
        <end position="23"/>
    </location>
</feature>
<feature type="domain" description="YetF C-terminal" evidence="8">
    <location>
        <begin position="79"/>
        <end position="210"/>
    </location>
</feature>
<evidence type="ECO:0000256" key="5">
    <source>
        <dbReference type="ARBA" id="ARBA00022989"/>
    </source>
</evidence>
<gene>
    <name evidence="9" type="ORF">CfP315_0903</name>
</gene>
<evidence type="ECO:0000256" key="7">
    <source>
        <dbReference type="SAM" id="Phobius"/>
    </source>
</evidence>
<dbReference type="InterPro" id="IPR023090">
    <property type="entry name" value="UPF0702_alpha/beta_dom_sf"/>
</dbReference>